<keyword evidence="5" id="KW-1185">Reference proteome</keyword>
<feature type="compositionally biased region" description="Low complexity" evidence="2">
    <location>
        <begin position="11"/>
        <end position="33"/>
    </location>
</feature>
<reference evidence="4 5" key="1">
    <citation type="journal article" date="2020" name="Elife">
        <title>Loss of centromere function drives karyotype evolution in closely related Malassezia species.</title>
        <authorList>
            <person name="Sankaranarayanan S.R."/>
            <person name="Ianiri G."/>
            <person name="Coelho M.A."/>
            <person name="Reza M.H."/>
            <person name="Thimmappa B.C."/>
            <person name="Ganguly P."/>
            <person name="Vadnala R.N."/>
            <person name="Sun S."/>
            <person name="Siddharthan R."/>
            <person name="Tellgren-Roth C."/>
            <person name="Dawson T.L."/>
            <person name="Heitman J."/>
            <person name="Sanyal K."/>
        </authorList>
    </citation>
    <scope>NUCLEOTIDE SEQUENCE [LARGE SCALE GENOMIC DNA]</scope>
    <source>
        <strain evidence="4">CBS14141</strain>
    </source>
</reference>
<dbReference type="InterPro" id="IPR023214">
    <property type="entry name" value="HAD_sf"/>
</dbReference>
<keyword evidence="1" id="KW-0813">Transport</keyword>
<dbReference type="EMBL" id="CP046239">
    <property type="protein sequence ID" value="WFD49611.1"/>
    <property type="molecule type" value="Genomic_DNA"/>
</dbReference>
<gene>
    <name evidence="4" type="ORF">GLX27_004295</name>
</gene>
<dbReference type="Gene3D" id="3.40.50.1000">
    <property type="entry name" value="HAD superfamily/HAD-like"/>
    <property type="match status" value="1"/>
</dbReference>
<evidence type="ECO:0000256" key="2">
    <source>
        <dbReference type="SAM" id="MobiDB-lite"/>
    </source>
</evidence>
<evidence type="ECO:0000313" key="5">
    <source>
        <dbReference type="Proteomes" id="UP000818624"/>
    </source>
</evidence>
<feature type="domain" description="FCP1 homology" evidence="3">
    <location>
        <begin position="60"/>
        <end position="350"/>
    </location>
</feature>
<dbReference type="Proteomes" id="UP000818624">
    <property type="component" value="Chromosome 6"/>
</dbReference>
<keyword evidence="1" id="KW-0496">Mitochondrion</keyword>
<dbReference type="InterPro" id="IPR004274">
    <property type="entry name" value="FCP1_dom"/>
</dbReference>
<comment type="subcellular location">
    <subcellularLocation>
        <location evidence="1">Mitochondrion inner membrane</location>
        <topology evidence="1">Single-pass membrane protein</topology>
    </subcellularLocation>
</comment>
<proteinExistence type="inferred from homology"/>
<keyword evidence="1" id="KW-0653">Protein transport</keyword>
<comment type="function">
    <text evidence="1">Essential component of the TIM23 complex, a complex that mediates the translocation of transit peptide-containing proteins across the mitochondrial inner membrane.</text>
</comment>
<comment type="similarity">
    <text evidence="1">Belongs to the TIM50 family.</text>
</comment>
<accession>A0ABY8EW11</accession>
<feature type="region of interest" description="Disordered" evidence="2">
    <location>
        <begin position="1"/>
        <end position="54"/>
    </location>
</feature>
<feature type="compositionally biased region" description="Pro residues" evidence="2">
    <location>
        <begin position="34"/>
        <end position="51"/>
    </location>
</feature>
<evidence type="ECO:0000259" key="3">
    <source>
        <dbReference type="SMART" id="SM00577"/>
    </source>
</evidence>
<evidence type="ECO:0000256" key="1">
    <source>
        <dbReference type="RuleBase" id="RU365079"/>
    </source>
</evidence>
<dbReference type="InterPro" id="IPR050365">
    <property type="entry name" value="TIM50"/>
</dbReference>
<protein>
    <recommendedName>
        <fullName evidence="1">Mitochondrial import inner membrane translocase subunit TIM50</fullName>
    </recommendedName>
</protein>
<keyword evidence="1" id="KW-0809">Transit peptide</keyword>
<dbReference type="SMART" id="SM00577">
    <property type="entry name" value="CPDc"/>
    <property type="match status" value="1"/>
</dbReference>
<name>A0ABY8EW11_MALFU</name>
<comment type="subunit">
    <text evidence="1">Component of the TIM23 complex.</text>
</comment>
<evidence type="ECO:0000313" key="4">
    <source>
        <dbReference type="EMBL" id="WFD49611.1"/>
    </source>
</evidence>
<organism evidence="4 5">
    <name type="scientific">Malassezia furfur</name>
    <name type="common">Pityriasis versicolor infection agent</name>
    <name type="synonym">Pityrosporum furfur</name>
    <dbReference type="NCBI Taxonomy" id="55194"/>
    <lineage>
        <taxon>Eukaryota</taxon>
        <taxon>Fungi</taxon>
        <taxon>Dikarya</taxon>
        <taxon>Basidiomycota</taxon>
        <taxon>Ustilaginomycotina</taxon>
        <taxon>Malasseziomycetes</taxon>
        <taxon>Malasseziales</taxon>
        <taxon>Malasseziaceae</taxon>
        <taxon>Malassezia</taxon>
    </lineage>
</organism>
<dbReference type="PANTHER" id="PTHR12210">
    <property type="entry name" value="DULLARD PROTEIN PHOSPHATASE"/>
    <property type="match status" value="1"/>
</dbReference>
<keyword evidence="1" id="KW-0811">Translocation</keyword>
<sequence>MPLPRGRARSGARSMAWSSAHASKAARASAAREPAPPAAPASPPSAAPASPPASAASRTAPLLVVLDLNGTLVYRRKNSSGRAIQGAKITPRPYLGNFLRYCLGPLYDLNERQLRDAWPESERVLVARNVAPHGTQFWLRNDTNTGVYEPPRTPVALMVWSSATEANVDRMLEQFTETRVQRALFQRVWSRATLVRAQDMERKVSTVKDLSIVWDDLNHWRAHVGEQTHVQRHMRFPGRVLATNRLAEYHRAARAAHRAAHDEWVTVQAKRSPPAQPRPPRRIVPYADELYDESVQRTAHGGRDSVYGPLVHSPWGPHNTLLLDDSGDKARCQPENHVQIHEYERASANAFRDAQSASAHADDTDGADDDYLLRCIGMLDAMRDVPDVAAWLGTDDHRRLLLSDQPDTVRAHWCERGRAALARLAIPIEP</sequence>
<feature type="compositionally biased region" description="Basic residues" evidence="2">
    <location>
        <begin position="1"/>
        <end position="10"/>
    </location>
</feature>